<dbReference type="Pfam" id="PF06097">
    <property type="entry name" value="DUF945"/>
    <property type="match status" value="1"/>
</dbReference>
<dbReference type="InterPro" id="IPR010352">
    <property type="entry name" value="DUF945"/>
</dbReference>
<reference evidence="1 2" key="1">
    <citation type="submission" date="2020-09" db="EMBL/GenBank/DDBJ databases">
        <title>Eikenella S3660 sp. nov., isolated from a throat swab.</title>
        <authorList>
            <person name="Buhl M."/>
        </authorList>
    </citation>
    <scope>NUCLEOTIDE SEQUENCE [LARGE SCALE GENOMIC DNA]</scope>
    <source>
        <strain evidence="1 2">S3360</strain>
    </source>
</reference>
<keyword evidence="2" id="KW-1185">Reference proteome</keyword>
<sequence length="427" mass="46376">MNKKILIGGLAGIILIGGTAAGGSLYADKRLTDTVYSPELMQRSFGLANFQAQTDLGAFSGTAQWQGDFLPDPCRPEQKITIRGTDTLRRSFAGYQIDTKVYIVSDSQELNSILPEGFLLDARRRISWNGSVQTDIQVPGRSVQRDGTTITWQVISGRASLHKENDELVPDEVQFSIPSIQVKAERATFSLQNISHRSRNAFLGHGSLQSGSAETTLASLSFSSTPGNSIVLNNLKSTSSQTVSGQTLGWSSRFDIQSIEFTQQNSKHTIQDLRLNTELNGLTTPTVQAFSDLMARQRSSCIPQQELKTQFGEIATAVLNSGLSIQAQGNQIKLDGAPLTADAELTLPPGQYANLDQVKPGTLLSKLQYRADIRISKGFISAAGHAFADWSNSSYSEADTQQIIDKLLAQPGATQEGDTIRLSYTQP</sequence>
<accession>A0ABS0NCY7</accession>
<name>A0ABS0NCY7_9NEIS</name>
<evidence type="ECO:0000313" key="1">
    <source>
        <dbReference type="EMBL" id="MBH5330124.1"/>
    </source>
</evidence>
<dbReference type="EMBL" id="JACSGR010000008">
    <property type="protein sequence ID" value="MBH5330124.1"/>
    <property type="molecule type" value="Genomic_DNA"/>
</dbReference>
<dbReference type="RefSeq" id="WP_197903965.1">
    <property type="nucleotide sequence ID" value="NZ_JACSGR010000008.1"/>
</dbReference>
<evidence type="ECO:0000313" key="2">
    <source>
        <dbReference type="Proteomes" id="UP000768471"/>
    </source>
</evidence>
<proteinExistence type="predicted"/>
<dbReference type="Proteomes" id="UP000768471">
    <property type="component" value="Unassembled WGS sequence"/>
</dbReference>
<protein>
    <submittedName>
        <fullName evidence="1">DUF945 family protein</fullName>
    </submittedName>
</protein>
<comment type="caution">
    <text evidence="1">The sequence shown here is derived from an EMBL/GenBank/DDBJ whole genome shotgun (WGS) entry which is preliminary data.</text>
</comment>
<organism evidence="1 2">
    <name type="scientific">Eikenella glucosivorans</name>
    <dbReference type="NCBI Taxonomy" id="2766967"/>
    <lineage>
        <taxon>Bacteria</taxon>
        <taxon>Pseudomonadati</taxon>
        <taxon>Pseudomonadota</taxon>
        <taxon>Betaproteobacteria</taxon>
        <taxon>Neisseriales</taxon>
        <taxon>Neisseriaceae</taxon>
        <taxon>Eikenella</taxon>
    </lineage>
</organism>
<gene>
    <name evidence="1" type="ORF">H9Q10_10655</name>
</gene>